<evidence type="ECO:0000256" key="1">
    <source>
        <dbReference type="SAM" id="MobiDB-lite"/>
    </source>
</evidence>
<reference evidence="2" key="1">
    <citation type="submission" date="2018-10" db="EMBL/GenBank/DDBJ databases">
        <title>Hidden diversity of soil giant viruses.</title>
        <authorList>
            <person name="Schulz F."/>
            <person name="Alteio L."/>
            <person name="Goudeau D."/>
            <person name="Ryan E.M."/>
            <person name="Malmstrom R.R."/>
            <person name="Blanchard J."/>
            <person name="Woyke T."/>
        </authorList>
    </citation>
    <scope>NUCLEOTIDE SEQUENCE</scope>
    <source>
        <strain evidence="2">HYV1</strain>
    </source>
</reference>
<organism evidence="2">
    <name type="scientific">Hyperionvirus sp</name>
    <dbReference type="NCBI Taxonomy" id="2487770"/>
    <lineage>
        <taxon>Viruses</taxon>
        <taxon>Varidnaviria</taxon>
        <taxon>Bamfordvirae</taxon>
        <taxon>Nucleocytoviricota</taxon>
        <taxon>Megaviricetes</taxon>
        <taxon>Imitervirales</taxon>
        <taxon>Mimiviridae</taxon>
        <taxon>Klosneuvirinae</taxon>
    </lineage>
</organism>
<proteinExistence type="predicted"/>
<protein>
    <submittedName>
        <fullName evidence="2">Uncharacterized protein</fullName>
    </submittedName>
</protein>
<gene>
    <name evidence="2" type="ORF">Hyperionvirus32_15</name>
</gene>
<feature type="region of interest" description="Disordered" evidence="1">
    <location>
        <begin position="1"/>
        <end position="23"/>
    </location>
</feature>
<dbReference type="EMBL" id="MK072414">
    <property type="protein sequence ID" value="AYV84648.1"/>
    <property type="molecule type" value="Genomic_DNA"/>
</dbReference>
<evidence type="ECO:0000313" key="2">
    <source>
        <dbReference type="EMBL" id="AYV84648.1"/>
    </source>
</evidence>
<accession>A0A3G5ABM5</accession>
<feature type="compositionally biased region" description="Basic and acidic residues" evidence="1">
    <location>
        <begin position="1"/>
        <end position="10"/>
    </location>
</feature>
<sequence length="226" mass="25835">MEPSEDEIKRGASAVSESTTARPVERESRARVVVFSKAMGTVDRILVFIMPGLNADKNPRMNPLMNELRVAIAQLKSLREMNEKICYKVIAQYETAMMEMIHTKEKLGEWTRNRNRLEREKETEVGLSGRYTKSIIIATKIEKNLMQHEIMQMVAGLGKSTLMHRYYAHHFSLGLCIYDYLLFSEPVFAFEISKNSIFEDGSGVVVFGITAKDIGLCYPEILWEIS</sequence>
<name>A0A3G5ABM5_9VIRU</name>